<evidence type="ECO:0000313" key="2">
    <source>
        <dbReference type="EMBL" id="KAF9740030.1"/>
    </source>
</evidence>
<organism evidence="2 3">
    <name type="scientific">Paraphaeosphaeria minitans</name>
    <dbReference type="NCBI Taxonomy" id="565426"/>
    <lineage>
        <taxon>Eukaryota</taxon>
        <taxon>Fungi</taxon>
        <taxon>Dikarya</taxon>
        <taxon>Ascomycota</taxon>
        <taxon>Pezizomycotina</taxon>
        <taxon>Dothideomycetes</taxon>
        <taxon>Pleosporomycetidae</taxon>
        <taxon>Pleosporales</taxon>
        <taxon>Massarineae</taxon>
        <taxon>Didymosphaeriaceae</taxon>
        <taxon>Paraphaeosphaeria</taxon>
    </lineage>
</organism>
<dbReference type="OrthoDB" id="3790567at2759"/>
<keyword evidence="3" id="KW-1185">Reference proteome</keyword>
<gene>
    <name evidence="2" type="ORF">PMIN01_02665</name>
</gene>
<dbReference type="AlphaFoldDB" id="A0A9P6GT23"/>
<feature type="transmembrane region" description="Helical" evidence="1">
    <location>
        <begin position="65"/>
        <end position="86"/>
    </location>
</feature>
<evidence type="ECO:0000256" key="1">
    <source>
        <dbReference type="SAM" id="Phobius"/>
    </source>
</evidence>
<sequence length="160" mass="17497">MLSILTSIIIIIIAFLAVCTLAWDEHIYYPPFLGPVLDLIFDRDPYDPFVSGSGYTLFIDDHWNVIAAFFKCIINMFWSLVLLVSLQPLIVLAHLVREAAIHALTNEAALAELKAPRTTLQPTSDTRYMTLGGDGTVIWICGVGGGFEDVIGGDIEGAIA</sequence>
<evidence type="ECO:0000313" key="3">
    <source>
        <dbReference type="Proteomes" id="UP000756921"/>
    </source>
</evidence>
<keyword evidence="1" id="KW-1133">Transmembrane helix</keyword>
<comment type="caution">
    <text evidence="2">The sequence shown here is derived from an EMBL/GenBank/DDBJ whole genome shotgun (WGS) entry which is preliminary data.</text>
</comment>
<keyword evidence="1" id="KW-0472">Membrane</keyword>
<feature type="transmembrane region" description="Helical" evidence="1">
    <location>
        <begin position="5"/>
        <end position="23"/>
    </location>
</feature>
<keyword evidence="1" id="KW-0812">Transmembrane</keyword>
<protein>
    <submittedName>
        <fullName evidence="2">Uncharacterized protein</fullName>
    </submittedName>
</protein>
<dbReference type="EMBL" id="WJXW01000002">
    <property type="protein sequence ID" value="KAF9740030.1"/>
    <property type="molecule type" value="Genomic_DNA"/>
</dbReference>
<proteinExistence type="predicted"/>
<name>A0A9P6GT23_9PLEO</name>
<dbReference type="Proteomes" id="UP000756921">
    <property type="component" value="Unassembled WGS sequence"/>
</dbReference>
<accession>A0A9P6GT23</accession>
<reference evidence="2" key="1">
    <citation type="journal article" date="2020" name="Mol. Plant Microbe Interact.">
        <title>Genome Sequence of the Biocontrol Agent Coniothyrium minitans strain Conio (IMI 134523).</title>
        <authorList>
            <person name="Patel D."/>
            <person name="Shittu T.A."/>
            <person name="Baroncelli R."/>
            <person name="Muthumeenakshi S."/>
            <person name="Osborne T.H."/>
            <person name="Janganan T.K."/>
            <person name="Sreenivasaprasad S."/>
        </authorList>
    </citation>
    <scope>NUCLEOTIDE SEQUENCE</scope>
    <source>
        <strain evidence="2">Conio</strain>
    </source>
</reference>